<protein>
    <recommendedName>
        <fullName evidence="1">Glycosyltransferase 2-like domain-containing protein</fullName>
    </recommendedName>
</protein>
<dbReference type="Proteomes" id="UP000346198">
    <property type="component" value="Unassembled WGS sequence"/>
</dbReference>
<feature type="domain" description="Glycosyltransferase 2-like" evidence="1">
    <location>
        <begin position="7"/>
        <end position="125"/>
    </location>
</feature>
<evidence type="ECO:0000313" key="2">
    <source>
        <dbReference type="EMBL" id="VGO21291.1"/>
    </source>
</evidence>
<dbReference type="AlphaFoldDB" id="A0A6C2UPU1"/>
<dbReference type="PANTHER" id="PTHR43685">
    <property type="entry name" value="GLYCOSYLTRANSFERASE"/>
    <property type="match status" value="1"/>
</dbReference>
<dbReference type="Pfam" id="PF00535">
    <property type="entry name" value="Glycos_transf_2"/>
    <property type="match status" value="1"/>
</dbReference>
<accession>A0A6C2UPU1</accession>
<proteinExistence type="predicted"/>
<name>A0A6C2UPU1_9BACT</name>
<dbReference type="CDD" id="cd00761">
    <property type="entry name" value="Glyco_tranf_GTA_type"/>
    <property type="match status" value="1"/>
</dbReference>
<keyword evidence="3" id="KW-1185">Reference proteome</keyword>
<dbReference type="InterPro" id="IPR029044">
    <property type="entry name" value="Nucleotide-diphossugar_trans"/>
</dbReference>
<evidence type="ECO:0000259" key="1">
    <source>
        <dbReference type="Pfam" id="PF00535"/>
    </source>
</evidence>
<dbReference type="InterPro" id="IPR001173">
    <property type="entry name" value="Glyco_trans_2-like"/>
</dbReference>
<sequence>MPSAVAIIMRSKNEMPHVRRALAMLTQQTFREFKLYAIDSGSTDGTLESLRKHGVDVVQITPEEYVPGRVLNDAIARAKHQIIVLLNADAVPLSHDWLEKLLLPITENRADAAFSKQIARPDAHFIVAYDYERAYNSNKADPCFFSAVACAFRRELWEMVRFREHGYAEDAAWAAECATGGARLQLAEDSTVEHSHNYTLTALSQKRLRQALTFDQAPSAGRQTWRCVREIVRDLLHAGAKLKPHTIPYNIAYRITIHRALQRGLKERRKESAR</sequence>
<dbReference type="Gene3D" id="3.90.550.10">
    <property type="entry name" value="Spore Coat Polysaccharide Biosynthesis Protein SpsA, Chain A"/>
    <property type="match status" value="1"/>
</dbReference>
<reference evidence="2 3" key="1">
    <citation type="submission" date="2019-04" db="EMBL/GenBank/DDBJ databases">
        <authorList>
            <person name="Van Vliet M D."/>
        </authorList>
    </citation>
    <scope>NUCLEOTIDE SEQUENCE [LARGE SCALE GENOMIC DNA]</scope>
    <source>
        <strain evidence="2 3">F21</strain>
    </source>
</reference>
<organism evidence="2 3">
    <name type="scientific">Pontiella sulfatireligans</name>
    <dbReference type="NCBI Taxonomy" id="2750658"/>
    <lineage>
        <taxon>Bacteria</taxon>
        <taxon>Pseudomonadati</taxon>
        <taxon>Kiritimatiellota</taxon>
        <taxon>Kiritimatiellia</taxon>
        <taxon>Kiritimatiellales</taxon>
        <taxon>Pontiellaceae</taxon>
        <taxon>Pontiella</taxon>
    </lineage>
</organism>
<dbReference type="SUPFAM" id="SSF53448">
    <property type="entry name" value="Nucleotide-diphospho-sugar transferases"/>
    <property type="match status" value="1"/>
</dbReference>
<evidence type="ECO:0000313" key="3">
    <source>
        <dbReference type="Proteomes" id="UP000346198"/>
    </source>
</evidence>
<dbReference type="EMBL" id="CAAHFH010000002">
    <property type="protein sequence ID" value="VGO21291.1"/>
    <property type="molecule type" value="Genomic_DNA"/>
</dbReference>
<dbReference type="GO" id="GO:0044010">
    <property type="term" value="P:single-species biofilm formation"/>
    <property type="evidence" value="ECO:0007669"/>
    <property type="project" value="TreeGrafter"/>
</dbReference>
<dbReference type="PANTHER" id="PTHR43685:SF13">
    <property type="entry name" value="O ANTIGEN BIOSYNTHESIS RHAMNOSYLTRANSFERASE RFBN"/>
    <property type="match status" value="1"/>
</dbReference>
<dbReference type="InterPro" id="IPR050834">
    <property type="entry name" value="Glycosyltransf_2"/>
</dbReference>
<gene>
    <name evidence="2" type="ORF">SCARR_03363</name>
</gene>